<dbReference type="InterPro" id="IPR027417">
    <property type="entry name" value="P-loop_NTPase"/>
</dbReference>
<dbReference type="CDD" id="cd18793">
    <property type="entry name" value="SF2_C_SNF"/>
    <property type="match status" value="1"/>
</dbReference>
<keyword evidence="1" id="KW-0489">Methyltransferase</keyword>
<dbReference type="GO" id="GO:0016787">
    <property type="term" value="F:hydrolase activity"/>
    <property type="evidence" value="ECO:0007669"/>
    <property type="project" value="UniProtKB-KW"/>
</dbReference>
<proteinExistence type="predicted"/>
<feature type="domain" description="Helicase C-terminal" evidence="7">
    <location>
        <begin position="2061"/>
        <end position="2208"/>
    </location>
</feature>
<evidence type="ECO:0000313" key="8">
    <source>
        <dbReference type="EMBL" id="KLO11500.1"/>
    </source>
</evidence>
<protein>
    <recommendedName>
        <fullName evidence="7">Helicase C-terminal domain-containing protein</fullName>
    </recommendedName>
</protein>
<dbReference type="GO" id="GO:0008094">
    <property type="term" value="F:ATP-dependent activity, acting on DNA"/>
    <property type="evidence" value="ECO:0007669"/>
    <property type="project" value="TreeGrafter"/>
</dbReference>
<keyword evidence="9" id="KW-1185">Reference proteome</keyword>
<feature type="region of interest" description="Disordered" evidence="6">
    <location>
        <begin position="1436"/>
        <end position="1610"/>
    </location>
</feature>
<sequence length="2208" mass="246032">MARQKSSTATKNQATLTSFFGGKKKEKPVEDVDDEMPDVEKAPATDDAEADEDVDEVAVETTTQIDKKASPGDSNLPPIHSIPEIFTDLVKNIPDIQSVAERVKGRKLRVATMCSGTESPLLALELIQDSIEALFKTKLEIEHVFSCEIEPFKQAYIERNFSPPILFRDICELGDDEATTAYGSLMRVPGDVDMLIAGTSCVDYSSLNNEKQDIDANGESGRTFRGMMSWVDKHRPPLVILENVCSAPWERVAKYFEKNGYSATYLRVDTKQYYIPHTRTRVYLLAVHQSRSSLPDTWKSMVGKLQRPASTTLDHWMLPTDDQRIHQARQKLVRESYGALDRRTGRTDWGRCESRHQRARLEEALGPKRPLTSWDDGGFCKLPDFAWGDWGVAQVERVWDLMDITLLRFAKQGIDPSFKTQVWNLSQNVDREIGSKRLGVCPCLTPSMIPYITNRGGPMVGLEALSMQGLPVDKLLLTRETEDQLADLAGNAMSTTVVGVCMLAALVVGKKLLKKGDDASTYEEKAGNSYGVVATSDESMDVDAPAEDIAGHISGETQLVERHLDLSKAGESTLSDLLASADASARLCECEGRSDMTQRVLNRCLDCGSSSCIKCGGRPEHSYQPIDFDAHPRLAPSNFARELKAALPMSMTIAGITEELLDGLKAKNAPDFPDKKWKKWRACVVRAACIEQRFVELKRQEIWVVSFKSPHGALELLLHPQQPEWRFFANAGDDEPANSDIRRNLEFPVGRLRCKDGLLNGVWEFALPQPSTVKVDIKGVGEIVASWEAKLGLLGDYKDRTVFSKLEVTVPEENLGSFDRDISGVYTLLDKCGTATSALHKKESTEAEGTLPPVFLFLDPTRCGTQAEDSFVFSISTRRYQFGETRPIICKLDPKWRQSSVTDQGKAISCHIPCLWVNCVDVSIKPSKGREATYAVPDGTLKIGVSNEDCQSANALLVCKVPLQDQAGAVWPRGKWVEVDKVHERLTFKSLAWLLERPKSSVEKFDVWTDVSLPIDFDHCGRCAPAAPSIRWMKMDKKIRAIEDTSQAGAYERALKNRPTAFVTQLRLDDDSGVGTVRIGVNVPSLVHRAYSRLPTHARRESPQLAWRLDTDFSDPAKLDLPKFSLTSNRKDPEHKQPPNFVIKLRTEQLRSLDWMLKQESLEAAPFVEEEIAEAILGHLGWRAQGRAQRPVRIRGGVLADEVGYGKTAITLGLIDCSTDRIKREGKPDKASLIGKIYVRGTLVVVPPHLTRQWSSEVKKFTGGHFNVVAISSVSNLNSLTIEDVIDADILVIASNLLASNVYLSNLDSLSAGGSLPAQDGRYFNAKLDIILDSLRNQVERLKGEGSSAVMEEIRKARKRDDEAEEFVQKKRLKGAKAREAAEAKLAKAKDTESKLETVPPPSSMVMEVVIPVKGAEDVPSASSSGYTSATDAIASLPPSSNASSASAASSDVEEGKPALRKRNGRPSIVISDDESEPEVCAPKKQSTKSKGKFKKPTKKKKVESSDYEMSGSAAESEAQSADESEDDDQSFVEEEDDEAPKKKSKPKRPSKPVKKAPSRKRKNASSDVEMEVDEDKAGTKGKGKKRKSEAAAEKPAKKRKLREDTDPWKLESPAVRKDWKQMRCPPLEMFHFERLVIDEYTYLNGKILSMVSKLTATRRWVLSGTPPIHDFASLKTIAAFLDIHLGVDDDGEGQSEQVKKRRREQTDVEKFHSFREVHSLQWHAHRHDIGQGFLDQFVRQNIAEIDEIPFEEKIEKIDLPAAERAIYLELEHHLRALDMTIKRGKKTESDREKRLALALGESNSAEEALLKRCSHFDLDITEEENAMKACEVIVQERRKQLEDCKKDLLKKLEEAFDLQQRIGKTDEETYFQEYVRVTRDEGVGDSEAAEIALSLLKEAGIEGALTSLTNKKIDHRKSDKDKGKGKGKDFSNDLKDKIWELREQTHDIRKLTKELVARVRSLRYFTVVRDLQRQEEKPPTIVCPGCGCGDVAVDAIAVLSSCGHTGCLNCVTSCAEREECVHATSAGCRAAARVLNVVKGNTLGIDDVARDGRGKHYGLKLEKVVDLIKNRIPKKERVLVFVQFPDLMKKVGEAFSANGVQYLEIKGSASQKSKNLEQFQNNSVERVLLLNVTDESASGANLTGANHAIFLSPLLTASQEIYNACETQAIGRVRRYGQTKLVHVWRFLTTNTIDMDIFEQRAKRKFL</sequence>
<dbReference type="EMBL" id="KQ085998">
    <property type="protein sequence ID" value="KLO11500.1"/>
    <property type="molecule type" value="Genomic_DNA"/>
</dbReference>
<evidence type="ECO:0000256" key="6">
    <source>
        <dbReference type="SAM" id="MobiDB-lite"/>
    </source>
</evidence>
<dbReference type="Proteomes" id="UP000053477">
    <property type="component" value="Unassembled WGS sequence"/>
</dbReference>
<accession>A0A0H2RHU1</accession>
<dbReference type="InterPro" id="IPR001525">
    <property type="entry name" value="C5_MeTfrase"/>
</dbReference>
<keyword evidence="4" id="KW-0378">Hydrolase</keyword>
<dbReference type="InterPro" id="IPR050628">
    <property type="entry name" value="SNF2_RAD54_helicase_TF"/>
</dbReference>
<dbReference type="GO" id="GO:0006281">
    <property type="term" value="P:DNA repair"/>
    <property type="evidence" value="ECO:0007669"/>
    <property type="project" value="TreeGrafter"/>
</dbReference>
<dbReference type="InterPro" id="IPR049730">
    <property type="entry name" value="SNF2/RAD54-like_C"/>
</dbReference>
<dbReference type="InParanoid" id="A0A0H2RHU1"/>
<dbReference type="STRING" id="27342.A0A0H2RHU1"/>
<dbReference type="PANTHER" id="PTHR45626:SF26">
    <property type="entry name" value="FAMILY HELICASE, PUTATIVE (AFU_ORTHOLOGUE AFUA_2G09120)-RELATED"/>
    <property type="match status" value="1"/>
</dbReference>
<feature type="compositionally biased region" description="Acidic residues" evidence="6">
    <location>
        <begin position="1521"/>
        <end position="1539"/>
    </location>
</feature>
<dbReference type="GO" id="GO:0005524">
    <property type="term" value="F:ATP binding"/>
    <property type="evidence" value="ECO:0007669"/>
    <property type="project" value="UniProtKB-KW"/>
</dbReference>
<dbReference type="InterPro" id="IPR014001">
    <property type="entry name" value="Helicase_ATP-bd"/>
</dbReference>
<feature type="compositionally biased region" description="Basic residues" evidence="6">
    <location>
        <begin position="1543"/>
        <end position="1564"/>
    </location>
</feature>
<dbReference type="InterPro" id="IPR029063">
    <property type="entry name" value="SAM-dependent_MTases_sf"/>
</dbReference>
<feature type="compositionally biased region" description="Basic residues" evidence="6">
    <location>
        <begin position="1486"/>
        <end position="1502"/>
    </location>
</feature>
<name>A0A0H2RHU1_9AGAM</name>
<evidence type="ECO:0000259" key="7">
    <source>
        <dbReference type="PROSITE" id="PS51194"/>
    </source>
</evidence>
<evidence type="ECO:0000256" key="2">
    <source>
        <dbReference type="ARBA" id="ARBA00022679"/>
    </source>
</evidence>
<dbReference type="GO" id="GO:0005634">
    <property type="term" value="C:nucleus"/>
    <property type="evidence" value="ECO:0007669"/>
    <property type="project" value="TreeGrafter"/>
</dbReference>
<feature type="region of interest" description="Disordered" evidence="6">
    <location>
        <begin position="1"/>
        <end position="78"/>
    </location>
</feature>
<dbReference type="Gene3D" id="3.40.50.150">
    <property type="entry name" value="Vaccinia Virus protein VP39"/>
    <property type="match status" value="1"/>
</dbReference>
<dbReference type="Gene3D" id="3.40.50.300">
    <property type="entry name" value="P-loop containing nucleotide triphosphate hydrolases"/>
    <property type="match status" value="1"/>
</dbReference>
<dbReference type="SUPFAM" id="SSF53335">
    <property type="entry name" value="S-adenosyl-L-methionine-dependent methyltransferases"/>
    <property type="match status" value="1"/>
</dbReference>
<dbReference type="Pfam" id="PF00176">
    <property type="entry name" value="SNF2-rel_dom"/>
    <property type="match status" value="1"/>
</dbReference>
<evidence type="ECO:0000256" key="5">
    <source>
        <dbReference type="ARBA" id="ARBA00022840"/>
    </source>
</evidence>
<organism evidence="8 9">
    <name type="scientific">Schizopora paradoxa</name>
    <dbReference type="NCBI Taxonomy" id="27342"/>
    <lineage>
        <taxon>Eukaryota</taxon>
        <taxon>Fungi</taxon>
        <taxon>Dikarya</taxon>
        <taxon>Basidiomycota</taxon>
        <taxon>Agaricomycotina</taxon>
        <taxon>Agaricomycetes</taxon>
        <taxon>Hymenochaetales</taxon>
        <taxon>Schizoporaceae</taxon>
        <taxon>Schizopora</taxon>
    </lineage>
</organism>
<dbReference type="Gene3D" id="3.40.50.10810">
    <property type="entry name" value="Tandem AAA-ATPase domain"/>
    <property type="match status" value="1"/>
</dbReference>
<dbReference type="GO" id="GO:0032259">
    <property type="term" value="P:methylation"/>
    <property type="evidence" value="ECO:0007669"/>
    <property type="project" value="UniProtKB-KW"/>
</dbReference>
<dbReference type="SMART" id="SM00487">
    <property type="entry name" value="DEXDc"/>
    <property type="match status" value="1"/>
</dbReference>
<dbReference type="Pfam" id="PF00271">
    <property type="entry name" value="Helicase_C"/>
    <property type="match status" value="1"/>
</dbReference>
<dbReference type="GO" id="GO:0008168">
    <property type="term" value="F:methyltransferase activity"/>
    <property type="evidence" value="ECO:0007669"/>
    <property type="project" value="UniProtKB-KW"/>
</dbReference>
<evidence type="ECO:0000256" key="1">
    <source>
        <dbReference type="ARBA" id="ARBA00022603"/>
    </source>
</evidence>
<dbReference type="OrthoDB" id="423221at2759"/>
<dbReference type="InterPro" id="IPR001650">
    <property type="entry name" value="Helicase_C-like"/>
</dbReference>
<reference evidence="8 9" key="1">
    <citation type="submission" date="2015-04" db="EMBL/GenBank/DDBJ databases">
        <title>Complete genome sequence of Schizopora paradoxa KUC8140, a cosmopolitan wood degrader in East Asia.</title>
        <authorList>
            <consortium name="DOE Joint Genome Institute"/>
            <person name="Min B."/>
            <person name="Park H."/>
            <person name="Jang Y."/>
            <person name="Kim J.-J."/>
            <person name="Kim K.H."/>
            <person name="Pangilinan J."/>
            <person name="Lipzen A."/>
            <person name="Riley R."/>
            <person name="Grigoriev I.V."/>
            <person name="Spatafora J.W."/>
            <person name="Choi I.-G."/>
        </authorList>
    </citation>
    <scope>NUCLEOTIDE SEQUENCE [LARGE SCALE GENOMIC DNA]</scope>
    <source>
        <strain evidence="8 9">KUC8140</strain>
    </source>
</reference>
<evidence type="ECO:0000256" key="3">
    <source>
        <dbReference type="ARBA" id="ARBA00022741"/>
    </source>
</evidence>
<feature type="compositionally biased region" description="Acidic residues" evidence="6">
    <location>
        <begin position="46"/>
        <end position="58"/>
    </location>
</feature>
<dbReference type="InterPro" id="IPR038718">
    <property type="entry name" value="SNF2-like_sf"/>
</dbReference>
<evidence type="ECO:0000256" key="4">
    <source>
        <dbReference type="ARBA" id="ARBA00022801"/>
    </source>
</evidence>
<dbReference type="SUPFAM" id="SSF52540">
    <property type="entry name" value="P-loop containing nucleoside triphosphate hydrolases"/>
    <property type="match status" value="2"/>
</dbReference>
<dbReference type="PROSITE" id="PS51194">
    <property type="entry name" value="HELICASE_CTER"/>
    <property type="match status" value="1"/>
</dbReference>
<keyword evidence="3" id="KW-0547">Nucleotide-binding</keyword>
<gene>
    <name evidence="8" type="ORF">SCHPADRAFT_998828</name>
</gene>
<feature type="compositionally biased region" description="Basic and acidic residues" evidence="6">
    <location>
        <begin position="1589"/>
        <end position="1610"/>
    </location>
</feature>
<dbReference type="PANTHER" id="PTHR45626">
    <property type="entry name" value="TRANSCRIPTION TERMINATION FACTOR 2-RELATED"/>
    <property type="match status" value="1"/>
</dbReference>
<feature type="compositionally biased region" description="Polar residues" evidence="6">
    <location>
        <begin position="1"/>
        <end position="18"/>
    </location>
</feature>
<evidence type="ECO:0000313" key="9">
    <source>
        <dbReference type="Proteomes" id="UP000053477"/>
    </source>
</evidence>
<keyword evidence="2" id="KW-0808">Transferase</keyword>
<feature type="compositionally biased region" description="Low complexity" evidence="6">
    <location>
        <begin position="1436"/>
        <end position="1451"/>
    </location>
</feature>
<dbReference type="InterPro" id="IPR000330">
    <property type="entry name" value="SNF2_N"/>
</dbReference>
<keyword evidence="5" id="KW-0067">ATP-binding</keyword>
<dbReference type="Pfam" id="PF00145">
    <property type="entry name" value="DNA_methylase"/>
    <property type="match status" value="1"/>
</dbReference>